<evidence type="ECO:0000256" key="1">
    <source>
        <dbReference type="SAM" id="Phobius"/>
    </source>
</evidence>
<feature type="transmembrane region" description="Helical" evidence="1">
    <location>
        <begin position="28"/>
        <end position="46"/>
    </location>
</feature>
<dbReference type="AlphaFoldDB" id="A0A836CIJ8"/>
<evidence type="ECO:0000313" key="2">
    <source>
        <dbReference type="EMBL" id="KAG5186819.1"/>
    </source>
</evidence>
<dbReference type="Proteomes" id="UP000664859">
    <property type="component" value="Unassembled WGS sequence"/>
</dbReference>
<proteinExistence type="predicted"/>
<comment type="caution">
    <text evidence="2">The sequence shown here is derived from an EMBL/GenBank/DDBJ whole genome shotgun (WGS) entry which is preliminary data.</text>
</comment>
<reference evidence="2" key="1">
    <citation type="submission" date="2021-02" db="EMBL/GenBank/DDBJ databases">
        <title>First Annotated Genome of the Yellow-green Alga Tribonema minus.</title>
        <authorList>
            <person name="Mahan K.M."/>
        </authorList>
    </citation>
    <scope>NUCLEOTIDE SEQUENCE</scope>
    <source>
        <strain evidence="2">UTEX B ZZ1240</strain>
    </source>
</reference>
<keyword evidence="1" id="KW-1133">Transmembrane helix</keyword>
<organism evidence="2 3">
    <name type="scientific">Tribonema minus</name>
    <dbReference type="NCBI Taxonomy" id="303371"/>
    <lineage>
        <taxon>Eukaryota</taxon>
        <taxon>Sar</taxon>
        <taxon>Stramenopiles</taxon>
        <taxon>Ochrophyta</taxon>
        <taxon>PX clade</taxon>
        <taxon>Xanthophyceae</taxon>
        <taxon>Tribonematales</taxon>
        <taxon>Tribonemataceae</taxon>
        <taxon>Tribonema</taxon>
    </lineage>
</organism>
<dbReference type="EMBL" id="JAFCMP010000101">
    <property type="protein sequence ID" value="KAG5186819.1"/>
    <property type="molecule type" value="Genomic_DNA"/>
</dbReference>
<gene>
    <name evidence="2" type="ORF">JKP88DRAFT_244011</name>
</gene>
<evidence type="ECO:0000313" key="3">
    <source>
        <dbReference type="Proteomes" id="UP000664859"/>
    </source>
</evidence>
<keyword evidence="3" id="KW-1185">Reference proteome</keyword>
<keyword evidence="1" id="KW-0472">Membrane</keyword>
<protein>
    <submittedName>
        <fullName evidence="2">Uncharacterized protein</fullName>
    </submittedName>
</protein>
<accession>A0A836CIJ8</accession>
<keyword evidence="1" id="KW-0812">Transmembrane</keyword>
<feature type="transmembrane region" description="Helical" evidence="1">
    <location>
        <begin position="95"/>
        <end position="114"/>
    </location>
</feature>
<name>A0A836CIJ8_9STRA</name>
<feature type="transmembrane region" description="Helical" evidence="1">
    <location>
        <begin position="67"/>
        <end position="89"/>
    </location>
</feature>
<sequence length="267" mass="27590">MLFNVQFSDNVTCDAILLLMAEGECCDAVHVFFFVFTYCCSSSMIMSTEKRMGAYPSSLSQPDMSAISAAGSAAAAGATAPFLGAVHAATAAVRAAVAAATAAVAAAAAAVAAASAMRAASMPLAAACVAGGTETVGVVVSGSARARQLRPGLLERALLSIRCIRASTAPCRSAACMSISSCQRRCMSCWRRSFTRNFTISYSGTPCTLTAHRGSCTCMHTVSVMRLCHREPTASHATFALLRCSERADEPASGAPAFLTPSYMAAY</sequence>